<gene>
    <name evidence="6" type="primary">bamD</name>
    <name evidence="9" type="ORF">DRB17_13625</name>
</gene>
<dbReference type="EMBL" id="QPMH01000013">
    <property type="protein sequence ID" value="RDD61352.1"/>
    <property type="molecule type" value="Genomic_DNA"/>
</dbReference>
<protein>
    <recommendedName>
        <fullName evidence="6">Outer membrane protein assembly factor BamD</fullName>
    </recommendedName>
</protein>
<dbReference type="InterPro" id="IPR019734">
    <property type="entry name" value="TPR_rpt"/>
</dbReference>
<dbReference type="InterPro" id="IPR011990">
    <property type="entry name" value="TPR-like_helical_dom_sf"/>
</dbReference>
<dbReference type="GO" id="GO:0051205">
    <property type="term" value="P:protein insertion into membrane"/>
    <property type="evidence" value="ECO:0007669"/>
    <property type="project" value="UniProtKB-UniRule"/>
</dbReference>
<evidence type="ECO:0000259" key="8">
    <source>
        <dbReference type="Pfam" id="PF13525"/>
    </source>
</evidence>
<evidence type="ECO:0000256" key="6">
    <source>
        <dbReference type="HAMAP-Rule" id="MF_00922"/>
    </source>
</evidence>
<dbReference type="Proteomes" id="UP000253941">
    <property type="component" value="Unassembled WGS sequence"/>
</dbReference>
<proteinExistence type="inferred from homology"/>
<dbReference type="Pfam" id="PF13525">
    <property type="entry name" value="YfiO"/>
    <property type="match status" value="1"/>
</dbReference>
<dbReference type="NCBIfam" id="TIGR03302">
    <property type="entry name" value="OM_YfiO"/>
    <property type="match status" value="1"/>
</dbReference>
<evidence type="ECO:0000256" key="3">
    <source>
        <dbReference type="ARBA" id="ARBA00023139"/>
    </source>
</evidence>
<comment type="similarity">
    <text evidence="6">Belongs to the BamD family.</text>
</comment>
<dbReference type="PANTHER" id="PTHR37423:SF1">
    <property type="entry name" value="OUTER MEMBRANE PROTEIN ASSEMBLY FACTOR BAMD"/>
    <property type="match status" value="1"/>
</dbReference>
<dbReference type="GO" id="GO:1990063">
    <property type="term" value="C:Bam protein complex"/>
    <property type="evidence" value="ECO:0007669"/>
    <property type="project" value="TreeGrafter"/>
</dbReference>
<evidence type="ECO:0000313" key="9">
    <source>
        <dbReference type="EMBL" id="RDD61352.1"/>
    </source>
</evidence>
<evidence type="ECO:0000256" key="7">
    <source>
        <dbReference type="PROSITE-ProRule" id="PRU00339"/>
    </source>
</evidence>
<sequence length="285" mass="32420">MTPSIPPPHGNRTGGRRRAGFGVLLAAALGLAIAGCSSSDEDEYIERSVSELYNNAMDELAQENYVDAAKLFDEVERQHPYSVWASKAQLMAAFSYYQDNKYDEAINALDRFIELHPGNRDVAYAYYLKGLSYYERISDVRRDQKMTVNARQSLEEVVQRFPDSKYARDARLKLDLTTDHLAGKEMAVGRFYLERGHYLAAINRFRTVIEEYQTTSHTPEALHRLVEAYLALGIEDEAKATAAVLGHNFPGSEWYIDSYELLTGRDIRPEADEDSWIGRVWNSLT</sequence>
<accession>A0A369T8Y7</accession>
<dbReference type="AlphaFoldDB" id="A0A369T8Y7"/>
<dbReference type="Gene3D" id="1.25.40.10">
    <property type="entry name" value="Tetratricopeptide repeat domain"/>
    <property type="match status" value="1"/>
</dbReference>
<name>A0A369T8Y7_9PROT</name>
<dbReference type="InterPro" id="IPR039565">
    <property type="entry name" value="BamD-like"/>
</dbReference>
<evidence type="ECO:0000256" key="4">
    <source>
        <dbReference type="ARBA" id="ARBA00023237"/>
    </source>
</evidence>
<evidence type="ECO:0000256" key="5">
    <source>
        <dbReference type="ARBA" id="ARBA00023288"/>
    </source>
</evidence>
<keyword evidence="7" id="KW-0802">TPR repeat</keyword>
<evidence type="ECO:0000256" key="1">
    <source>
        <dbReference type="ARBA" id="ARBA00022729"/>
    </source>
</evidence>
<evidence type="ECO:0000313" key="10">
    <source>
        <dbReference type="Proteomes" id="UP000253941"/>
    </source>
</evidence>
<reference evidence="9 10" key="1">
    <citation type="submission" date="2018-07" db="EMBL/GenBank/DDBJ databases">
        <title>Venubactetium sediminum gen. nov., sp. nov., isolated from a marine solar saltern.</title>
        <authorList>
            <person name="Wang S."/>
        </authorList>
    </citation>
    <scope>NUCLEOTIDE SEQUENCE [LARGE SCALE GENOMIC DNA]</scope>
    <source>
        <strain evidence="9 10">WD2A32</strain>
    </source>
</reference>
<dbReference type="PANTHER" id="PTHR37423">
    <property type="entry name" value="SOLUBLE LYTIC MUREIN TRANSGLYCOSYLASE-RELATED"/>
    <property type="match status" value="1"/>
</dbReference>
<keyword evidence="5" id="KW-0449">Lipoprotein</keyword>
<keyword evidence="1 6" id="KW-0732">Signal</keyword>
<dbReference type="SUPFAM" id="SSF48452">
    <property type="entry name" value="TPR-like"/>
    <property type="match status" value="2"/>
</dbReference>
<feature type="domain" description="Outer membrane lipoprotein BamD-like" evidence="8">
    <location>
        <begin position="47"/>
        <end position="241"/>
    </location>
</feature>
<evidence type="ECO:0000256" key="2">
    <source>
        <dbReference type="ARBA" id="ARBA00023136"/>
    </source>
</evidence>
<comment type="subunit">
    <text evidence="6">Part of the Bam complex.</text>
</comment>
<dbReference type="GO" id="GO:0043165">
    <property type="term" value="P:Gram-negative-bacterium-type cell outer membrane assembly"/>
    <property type="evidence" value="ECO:0007669"/>
    <property type="project" value="UniProtKB-UniRule"/>
</dbReference>
<feature type="repeat" description="TPR" evidence="7">
    <location>
        <begin position="86"/>
        <end position="119"/>
    </location>
</feature>
<dbReference type="PROSITE" id="PS50005">
    <property type="entry name" value="TPR"/>
    <property type="match status" value="1"/>
</dbReference>
<comment type="subcellular location">
    <subcellularLocation>
        <location evidence="6">Cell outer membrane</location>
    </subcellularLocation>
</comment>
<keyword evidence="10" id="KW-1185">Reference proteome</keyword>
<dbReference type="CDD" id="cd15830">
    <property type="entry name" value="BamD"/>
    <property type="match status" value="1"/>
</dbReference>
<dbReference type="HAMAP" id="MF_00922">
    <property type="entry name" value="OM_assembly_BamD"/>
    <property type="match status" value="1"/>
</dbReference>
<keyword evidence="4 6" id="KW-0998">Cell outer membrane</keyword>
<organism evidence="9 10">
    <name type="scientific">Ferruginivarius sediminum</name>
    <dbReference type="NCBI Taxonomy" id="2661937"/>
    <lineage>
        <taxon>Bacteria</taxon>
        <taxon>Pseudomonadati</taxon>
        <taxon>Pseudomonadota</taxon>
        <taxon>Alphaproteobacteria</taxon>
        <taxon>Rhodospirillales</taxon>
        <taxon>Rhodospirillaceae</taxon>
        <taxon>Ferruginivarius</taxon>
    </lineage>
</organism>
<dbReference type="InterPro" id="IPR017689">
    <property type="entry name" value="BamD"/>
</dbReference>
<comment type="function">
    <text evidence="6">Part of the outer membrane protein assembly complex, which is involved in assembly and insertion of beta-barrel proteins into the outer membrane.</text>
</comment>
<comment type="caution">
    <text evidence="9">The sequence shown here is derived from an EMBL/GenBank/DDBJ whole genome shotgun (WGS) entry which is preliminary data.</text>
</comment>
<keyword evidence="3" id="KW-0564">Palmitate</keyword>
<keyword evidence="2 6" id="KW-0472">Membrane</keyword>